<keyword evidence="7" id="KW-0902">Two-component regulatory system</keyword>
<dbReference type="SMART" id="SM00065">
    <property type="entry name" value="GAF"/>
    <property type="match status" value="1"/>
</dbReference>
<reference evidence="9 10" key="1">
    <citation type="submission" date="2016-10" db="EMBL/GenBank/DDBJ databases">
        <authorList>
            <person name="de Groot N.N."/>
        </authorList>
    </citation>
    <scope>NUCLEOTIDE SEQUENCE [LARGE SCALE GENOMIC DNA]</scope>
    <source>
        <strain evidence="9 10">DSM 26130</strain>
    </source>
</reference>
<dbReference type="Gene3D" id="3.30.565.10">
    <property type="entry name" value="Histidine kinase-like ATPase, C-terminal domain"/>
    <property type="match status" value="1"/>
</dbReference>
<protein>
    <recommendedName>
        <fullName evidence="2">histidine kinase</fullName>
        <ecNumber evidence="2">2.7.13.3</ecNumber>
    </recommendedName>
</protein>
<dbReference type="EMBL" id="FOLQ01000002">
    <property type="protein sequence ID" value="SFC79000.1"/>
    <property type="molecule type" value="Genomic_DNA"/>
</dbReference>
<dbReference type="InterPro" id="IPR005467">
    <property type="entry name" value="His_kinase_dom"/>
</dbReference>
<dbReference type="GO" id="GO:0000156">
    <property type="term" value="F:phosphorelay response regulator activity"/>
    <property type="evidence" value="ECO:0007669"/>
    <property type="project" value="TreeGrafter"/>
</dbReference>
<comment type="catalytic activity">
    <reaction evidence="1">
        <text>ATP + protein L-histidine = ADP + protein N-phospho-L-histidine.</text>
        <dbReference type="EC" id="2.7.13.3"/>
    </reaction>
</comment>
<dbReference type="PRINTS" id="PR00344">
    <property type="entry name" value="BCTRLSENSOR"/>
</dbReference>
<dbReference type="GO" id="GO:0000155">
    <property type="term" value="F:phosphorelay sensor kinase activity"/>
    <property type="evidence" value="ECO:0007669"/>
    <property type="project" value="InterPro"/>
</dbReference>
<accession>A0A1I1MBE6</accession>
<dbReference type="OrthoDB" id="9766459at2"/>
<dbReference type="InterPro" id="IPR003018">
    <property type="entry name" value="GAF"/>
</dbReference>
<evidence type="ECO:0000259" key="8">
    <source>
        <dbReference type="PROSITE" id="PS50109"/>
    </source>
</evidence>
<dbReference type="Proteomes" id="UP000198598">
    <property type="component" value="Unassembled WGS sequence"/>
</dbReference>
<evidence type="ECO:0000256" key="2">
    <source>
        <dbReference type="ARBA" id="ARBA00012438"/>
    </source>
</evidence>
<evidence type="ECO:0000256" key="1">
    <source>
        <dbReference type="ARBA" id="ARBA00000085"/>
    </source>
</evidence>
<evidence type="ECO:0000256" key="3">
    <source>
        <dbReference type="ARBA" id="ARBA00022679"/>
    </source>
</evidence>
<sequence length="431" mass="47900">MAYSDASLSKDIERIKQIPIVPTILDVVCQTTGMGFAAIARVTQDRWIACSVRDDIQFGLVSGGELKLETTICHEIRGSHQPVIIDHVAESEDYCDHHTPNLYGFQSYISFPIFLKNGDFFGTLCAIDPRPAQLNNSRTIGMFNAFTDLISFHYQQIELIDRSQMAVQTLNQQLTDSMDETRQYRHISNHNLQEPLRKIRLFSGLLIEATEINDVDKAKTIASKINSSAQRLSMMVKDLSGFSELENEEADFERVDLMKVITDVVTQLSPKLKARKGTVKTGKLPSIQGIPLQLEQLFYHLISNALKFSKKDVAPVITISANELTQPPADQPVLTGNNAGFVDIQLEDNGIGIEKSQLEKIFDIFSQVPSTKQNNVLVGEGIGLAYCRRIIRNHSGSIKAQSEFGKGTTFSILLPVSRTISEAVADNHSSV</sequence>
<name>A0A1I1MBE6_9BACT</name>
<gene>
    <name evidence="9" type="ORF">SAMN05216167_102418</name>
</gene>
<dbReference type="AlphaFoldDB" id="A0A1I1MBE6"/>
<dbReference type="GO" id="GO:0005524">
    <property type="term" value="F:ATP binding"/>
    <property type="evidence" value="ECO:0007669"/>
    <property type="project" value="UniProtKB-KW"/>
</dbReference>
<keyword evidence="3" id="KW-0808">Transferase</keyword>
<dbReference type="PANTHER" id="PTHR42878:SF7">
    <property type="entry name" value="SENSOR HISTIDINE KINASE GLRK"/>
    <property type="match status" value="1"/>
</dbReference>
<evidence type="ECO:0000256" key="4">
    <source>
        <dbReference type="ARBA" id="ARBA00022741"/>
    </source>
</evidence>
<organism evidence="9 10">
    <name type="scientific">Spirosoma endophyticum</name>
    <dbReference type="NCBI Taxonomy" id="662367"/>
    <lineage>
        <taxon>Bacteria</taxon>
        <taxon>Pseudomonadati</taxon>
        <taxon>Bacteroidota</taxon>
        <taxon>Cytophagia</taxon>
        <taxon>Cytophagales</taxon>
        <taxon>Cytophagaceae</taxon>
        <taxon>Spirosoma</taxon>
    </lineage>
</organism>
<dbReference type="InterPro" id="IPR003594">
    <property type="entry name" value="HATPase_dom"/>
</dbReference>
<keyword evidence="10" id="KW-1185">Reference proteome</keyword>
<dbReference type="SUPFAM" id="SSF55874">
    <property type="entry name" value="ATPase domain of HSP90 chaperone/DNA topoisomerase II/histidine kinase"/>
    <property type="match status" value="1"/>
</dbReference>
<proteinExistence type="predicted"/>
<evidence type="ECO:0000313" key="10">
    <source>
        <dbReference type="Proteomes" id="UP000198598"/>
    </source>
</evidence>
<dbReference type="EC" id="2.7.13.3" evidence="2"/>
<dbReference type="RefSeq" id="WP_093824393.1">
    <property type="nucleotide sequence ID" value="NZ_FOLQ01000002.1"/>
</dbReference>
<dbReference type="InterPro" id="IPR036890">
    <property type="entry name" value="HATPase_C_sf"/>
</dbReference>
<dbReference type="SMART" id="SM00387">
    <property type="entry name" value="HATPase_c"/>
    <property type="match status" value="1"/>
</dbReference>
<dbReference type="STRING" id="662367.SAMN05216167_102418"/>
<dbReference type="Pfam" id="PF01590">
    <property type="entry name" value="GAF"/>
    <property type="match status" value="1"/>
</dbReference>
<dbReference type="InterPro" id="IPR029016">
    <property type="entry name" value="GAF-like_dom_sf"/>
</dbReference>
<dbReference type="PANTHER" id="PTHR42878">
    <property type="entry name" value="TWO-COMPONENT HISTIDINE KINASE"/>
    <property type="match status" value="1"/>
</dbReference>
<dbReference type="GO" id="GO:0007234">
    <property type="term" value="P:osmosensory signaling via phosphorelay pathway"/>
    <property type="evidence" value="ECO:0007669"/>
    <property type="project" value="TreeGrafter"/>
</dbReference>
<evidence type="ECO:0000256" key="7">
    <source>
        <dbReference type="ARBA" id="ARBA00023012"/>
    </source>
</evidence>
<evidence type="ECO:0000256" key="6">
    <source>
        <dbReference type="ARBA" id="ARBA00022840"/>
    </source>
</evidence>
<dbReference type="PROSITE" id="PS50109">
    <property type="entry name" value="HIS_KIN"/>
    <property type="match status" value="1"/>
</dbReference>
<keyword evidence="4" id="KW-0547">Nucleotide-binding</keyword>
<dbReference type="Gene3D" id="3.30.450.40">
    <property type="match status" value="1"/>
</dbReference>
<feature type="domain" description="Histidine kinase" evidence="8">
    <location>
        <begin position="187"/>
        <end position="418"/>
    </location>
</feature>
<keyword evidence="5" id="KW-0418">Kinase</keyword>
<dbReference type="GO" id="GO:0030295">
    <property type="term" value="F:protein kinase activator activity"/>
    <property type="evidence" value="ECO:0007669"/>
    <property type="project" value="TreeGrafter"/>
</dbReference>
<dbReference type="InterPro" id="IPR050351">
    <property type="entry name" value="BphY/WalK/GraS-like"/>
</dbReference>
<dbReference type="Gene3D" id="1.10.287.130">
    <property type="match status" value="1"/>
</dbReference>
<keyword evidence="6" id="KW-0067">ATP-binding</keyword>
<dbReference type="SUPFAM" id="SSF55781">
    <property type="entry name" value="GAF domain-like"/>
    <property type="match status" value="1"/>
</dbReference>
<dbReference type="InterPro" id="IPR036097">
    <property type="entry name" value="HisK_dim/P_sf"/>
</dbReference>
<dbReference type="Pfam" id="PF02518">
    <property type="entry name" value="HATPase_c"/>
    <property type="match status" value="1"/>
</dbReference>
<dbReference type="SUPFAM" id="SSF47384">
    <property type="entry name" value="Homodimeric domain of signal transducing histidine kinase"/>
    <property type="match status" value="1"/>
</dbReference>
<evidence type="ECO:0000313" key="9">
    <source>
        <dbReference type="EMBL" id="SFC79000.1"/>
    </source>
</evidence>
<dbReference type="InterPro" id="IPR004358">
    <property type="entry name" value="Sig_transdc_His_kin-like_C"/>
</dbReference>
<evidence type="ECO:0000256" key="5">
    <source>
        <dbReference type="ARBA" id="ARBA00022777"/>
    </source>
</evidence>